<accession>A0A2C5XDZ2</accession>
<dbReference type="Pfam" id="PF09337">
    <property type="entry name" value="zf-H2C2"/>
    <property type="match status" value="1"/>
</dbReference>
<dbReference type="InterPro" id="IPR052742">
    <property type="entry name" value="Mito_N-acetyltransferase"/>
</dbReference>
<evidence type="ECO:0000259" key="2">
    <source>
        <dbReference type="PROSITE" id="PS51186"/>
    </source>
</evidence>
<dbReference type="AlphaFoldDB" id="A0A2C5XDZ2"/>
<evidence type="ECO:0000313" key="3">
    <source>
        <dbReference type="EMBL" id="PHH59118.1"/>
    </source>
</evidence>
<dbReference type="PANTHER" id="PTHR43138">
    <property type="entry name" value="ACETYLTRANSFERASE, GNAT FAMILY"/>
    <property type="match status" value="1"/>
</dbReference>
<dbReference type="InterPro" id="IPR000182">
    <property type="entry name" value="GNAT_dom"/>
</dbReference>
<dbReference type="InterPro" id="IPR016181">
    <property type="entry name" value="Acyl_CoA_acyltransferase"/>
</dbReference>
<feature type="region of interest" description="Disordered" evidence="1">
    <location>
        <begin position="528"/>
        <end position="547"/>
    </location>
</feature>
<dbReference type="Proteomes" id="UP000226192">
    <property type="component" value="Unassembled WGS sequence"/>
</dbReference>
<proteinExistence type="predicted"/>
<feature type="domain" description="N-acetyltransferase" evidence="2">
    <location>
        <begin position="49"/>
        <end position="236"/>
    </location>
</feature>
<dbReference type="Gene3D" id="1.10.340.70">
    <property type="match status" value="1"/>
</dbReference>
<comment type="caution">
    <text evidence="3">The sequence shown here is derived from an EMBL/GenBank/DDBJ whole genome shotgun (WGS) entry which is preliminary data.</text>
</comment>
<dbReference type="OrthoDB" id="10264707at2759"/>
<organism evidence="3 4">
    <name type="scientific">Ophiocordyceps australis</name>
    <dbReference type="NCBI Taxonomy" id="1399860"/>
    <lineage>
        <taxon>Eukaryota</taxon>
        <taxon>Fungi</taxon>
        <taxon>Dikarya</taxon>
        <taxon>Ascomycota</taxon>
        <taxon>Pezizomycotina</taxon>
        <taxon>Sordariomycetes</taxon>
        <taxon>Hypocreomycetidae</taxon>
        <taxon>Hypocreales</taxon>
        <taxon>Ophiocordycipitaceae</taxon>
        <taxon>Ophiocordyceps</taxon>
    </lineage>
</organism>
<dbReference type="EMBL" id="NJET01000238">
    <property type="protein sequence ID" value="PHH59118.1"/>
    <property type="molecule type" value="Genomic_DNA"/>
</dbReference>
<evidence type="ECO:0000256" key="1">
    <source>
        <dbReference type="SAM" id="MobiDB-lite"/>
    </source>
</evidence>
<dbReference type="Gene3D" id="3.40.630.30">
    <property type="match status" value="1"/>
</dbReference>
<protein>
    <recommendedName>
        <fullName evidence="2">N-acetyltransferase domain-containing protein</fullName>
    </recommendedName>
</protein>
<dbReference type="SUPFAM" id="SSF55729">
    <property type="entry name" value="Acyl-CoA N-acyltransferases (Nat)"/>
    <property type="match status" value="1"/>
</dbReference>
<keyword evidence="4" id="KW-1185">Reference proteome</keyword>
<gene>
    <name evidence="3" type="ORF">CDD81_3712</name>
</gene>
<feature type="compositionally biased region" description="Low complexity" evidence="1">
    <location>
        <begin position="358"/>
        <end position="374"/>
    </location>
</feature>
<reference evidence="3 4" key="1">
    <citation type="submission" date="2017-06" db="EMBL/GenBank/DDBJ databases">
        <title>Ant-infecting Ophiocordyceps genomes reveal a high diversity of potential behavioral manipulation genes and a possible major role for enterotoxins.</title>
        <authorList>
            <person name="De Bekker C."/>
            <person name="Evans H.C."/>
            <person name="Brachmann A."/>
            <person name="Hughes D.P."/>
        </authorList>
    </citation>
    <scope>NUCLEOTIDE SEQUENCE [LARGE SCALE GENOMIC DNA]</scope>
    <source>
        <strain evidence="3 4">Map64</strain>
    </source>
</reference>
<dbReference type="GO" id="GO:0016747">
    <property type="term" value="F:acyltransferase activity, transferring groups other than amino-acyl groups"/>
    <property type="evidence" value="ECO:0007669"/>
    <property type="project" value="InterPro"/>
</dbReference>
<evidence type="ECO:0000313" key="4">
    <source>
        <dbReference type="Proteomes" id="UP000226192"/>
    </source>
</evidence>
<feature type="region of interest" description="Disordered" evidence="1">
    <location>
        <begin position="353"/>
        <end position="384"/>
    </location>
</feature>
<dbReference type="PROSITE" id="PS51186">
    <property type="entry name" value="GNAT"/>
    <property type="match status" value="1"/>
</dbReference>
<dbReference type="STRING" id="1399860.A0A2C5XDZ2"/>
<sequence>MVAAVMEDPAGPTMRRVSGRAPFPDPDSPGLPPDIVPRRVTLRDRQTVATIVPFASRQQVPGSLVAYLCDQLNREIEGGDTYPMLEPMQAEAFGEYWFQAFGAVMLLGDVGGDVGGSVGGSVGGQADWARECLGSFFIKANYPGRSSHVCNGSFLVTDGSRNRGVGRLMGEAYLDWTPRLGYTYSVFNLVYETNVASCRIWDALGFRRIGRIRGCGNLRSHPDRLIDAIIYGRELSLDDGASHDDDGVGEERFDKIRYYLKYARYPSGAGRAEKSRLRSAAMHYKLVDGDKLMLKDKEVVSDPALQWDVARRVHAQHHGGINKTTASIAEKYHWSRIKETVSDVIRTCADCHESPKTPSAAAARRLPAPAAPESASPPLPLDRPLGLDAIKHSLKPTHAHDFLMPAPVYANLSDLSVHPPHTMRLNDAHAPLHAPPQPPSSEPHLSPHAHLMLHHHAVSSPPHFRPPPIDPQIMTHPGPSPHHPTPADDPFDHYSPHADLQALLGVSASADADDAAVDRDLDMLIDHHDDDDDDAAGSHHGAITGLE</sequence>
<dbReference type="PANTHER" id="PTHR43138:SF2">
    <property type="entry name" value="PROTEIN SPT10"/>
    <property type="match status" value="1"/>
</dbReference>
<feature type="region of interest" description="Disordered" evidence="1">
    <location>
        <begin position="420"/>
        <end position="496"/>
    </location>
</feature>
<dbReference type="InterPro" id="IPR015416">
    <property type="entry name" value="Znf_H2C2_histone_UAS-bd"/>
</dbReference>
<name>A0A2C5XDZ2_9HYPO</name>
<dbReference type="GO" id="GO:0005634">
    <property type="term" value="C:nucleus"/>
    <property type="evidence" value="ECO:0007669"/>
    <property type="project" value="TreeGrafter"/>
</dbReference>
<feature type="region of interest" description="Disordered" evidence="1">
    <location>
        <begin position="1"/>
        <end position="34"/>
    </location>
</feature>
<feature type="compositionally biased region" description="Pro residues" evidence="1">
    <location>
        <begin position="23"/>
        <end position="34"/>
    </location>
</feature>